<organism evidence="1 2">
    <name type="scientific">Spirobacillus cienkowskii</name>
    <dbReference type="NCBI Taxonomy" id="495820"/>
    <lineage>
        <taxon>Bacteria</taxon>
        <taxon>Pseudomonadati</taxon>
        <taxon>Bdellovibrionota</taxon>
        <taxon>Oligoflexia</taxon>
        <taxon>Silvanigrellales</taxon>
        <taxon>Spirobacillus</taxon>
    </lineage>
</organism>
<comment type="caution">
    <text evidence="1">The sequence shown here is derived from an EMBL/GenBank/DDBJ whole genome shotgun (WGS) entry which is preliminary data.</text>
</comment>
<proteinExistence type="predicted"/>
<evidence type="ECO:0000313" key="1">
    <source>
        <dbReference type="EMBL" id="RDB37109.1"/>
    </source>
</evidence>
<accession>A0A369KR04</accession>
<dbReference type="EMBL" id="QOVW01000008">
    <property type="protein sequence ID" value="RDB37109.1"/>
    <property type="molecule type" value="Genomic_DNA"/>
</dbReference>
<dbReference type="Proteomes" id="UP000253934">
    <property type="component" value="Unassembled WGS sequence"/>
</dbReference>
<keyword evidence="2" id="KW-1185">Reference proteome</keyword>
<name>A0A369KR04_9BACT</name>
<reference evidence="1" key="1">
    <citation type="submission" date="2018-04" db="EMBL/GenBank/DDBJ databases">
        <title>Draft genome sequence of the Candidatus Spirobacillus cienkowskii, a pathogen of freshwater Daphnia species, reconstructed from hemolymph metagenomic reads.</title>
        <authorList>
            <person name="Bresciani L."/>
            <person name="Lemos L.N."/>
            <person name="Wale N."/>
            <person name="Lin J.Y."/>
            <person name="Fernandes G.R."/>
            <person name="Duffy M.A."/>
            <person name="Rodrigues J.M."/>
        </authorList>
    </citation>
    <scope>NUCLEOTIDE SEQUENCE [LARGE SCALE GENOMIC DNA]</scope>
    <source>
        <strain evidence="1">Binning01</strain>
    </source>
</reference>
<dbReference type="PROSITE" id="PS51257">
    <property type="entry name" value="PROKAR_LIPOPROTEIN"/>
    <property type="match status" value="1"/>
</dbReference>
<gene>
    <name evidence="1" type="ORF">DCC88_01560</name>
</gene>
<dbReference type="AlphaFoldDB" id="A0A369KR04"/>
<protein>
    <submittedName>
        <fullName evidence="1">Uncharacterized protein</fullName>
    </submittedName>
</protein>
<evidence type="ECO:0000313" key="2">
    <source>
        <dbReference type="Proteomes" id="UP000253934"/>
    </source>
</evidence>
<sequence>MNLCFKIFILFVFFISVSCGKVIPEIQYLKSDTVEKELIDVSNSVKDRLRNLGVGEDLLSRTKYVTIKFEDDSYFNSKKNGDNDEAECSRYSSKSKTDDNVIYLKSLIKIRKSFWNNPPIAQKYKFHRDVQKYKNDFKLELIAHELGHCIWSLSHTPEKNEIMSVNHSSPLSAQAWDKFAMQIIAHQHLFKDLDWLLKQQKENNDRQE</sequence>